<gene>
    <name evidence="1" type="ORF">Asi03nite_64900</name>
</gene>
<protein>
    <submittedName>
        <fullName evidence="1">Uncharacterized protein</fullName>
    </submittedName>
</protein>
<keyword evidence="2" id="KW-1185">Reference proteome</keyword>
<comment type="caution">
    <text evidence="1">The sequence shown here is derived from an EMBL/GenBank/DDBJ whole genome shotgun (WGS) entry which is preliminary data.</text>
</comment>
<proteinExistence type="predicted"/>
<organism evidence="1 2">
    <name type="scientific">Actinoplanes siamensis</name>
    <dbReference type="NCBI Taxonomy" id="1223317"/>
    <lineage>
        <taxon>Bacteria</taxon>
        <taxon>Bacillati</taxon>
        <taxon>Actinomycetota</taxon>
        <taxon>Actinomycetes</taxon>
        <taxon>Micromonosporales</taxon>
        <taxon>Micromonosporaceae</taxon>
        <taxon>Actinoplanes</taxon>
    </lineage>
</organism>
<dbReference type="EMBL" id="BOMW01000071">
    <property type="protein sequence ID" value="GIF08952.1"/>
    <property type="molecule type" value="Genomic_DNA"/>
</dbReference>
<evidence type="ECO:0000313" key="2">
    <source>
        <dbReference type="Proteomes" id="UP000629619"/>
    </source>
</evidence>
<name>A0A919NCZ5_9ACTN</name>
<accession>A0A919NCZ5</accession>
<evidence type="ECO:0000313" key="1">
    <source>
        <dbReference type="EMBL" id="GIF08952.1"/>
    </source>
</evidence>
<sequence length="86" mass="9384">MQRGRISQADEQRAAGDLLHHRATGDRYLERCRVILAESLAEGAERGWRAGELQFAVTSGKTAKLMIAHPLILAFLTAREGSAPAL</sequence>
<dbReference type="AlphaFoldDB" id="A0A919NCZ5"/>
<reference evidence="1" key="1">
    <citation type="submission" date="2021-01" db="EMBL/GenBank/DDBJ databases">
        <title>Whole genome shotgun sequence of Actinoplanes siamensis NBRC 109076.</title>
        <authorList>
            <person name="Komaki H."/>
            <person name="Tamura T."/>
        </authorList>
    </citation>
    <scope>NUCLEOTIDE SEQUENCE</scope>
    <source>
        <strain evidence="1">NBRC 109076</strain>
    </source>
</reference>
<dbReference type="Proteomes" id="UP000629619">
    <property type="component" value="Unassembled WGS sequence"/>
</dbReference>